<dbReference type="GO" id="GO:0045936">
    <property type="term" value="P:negative regulation of phosphate metabolic process"/>
    <property type="evidence" value="ECO:0007669"/>
    <property type="project" value="InterPro"/>
</dbReference>
<dbReference type="OrthoDB" id="9814256at2"/>
<dbReference type="InterPro" id="IPR028366">
    <property type="entry name" value="PhoU"/>
</dbReference>
<keyword evidence="4" id="KW-1185">Reference proteome</keyword>
<evidence type="ECO:0000259" key="2">
    <source>
        <dbReference type="Pfam" id="PF01895"/>
    </source>
</evidence>
<evidence type="ECO:0000256" key="1">
    <source>
        <dbReference type="ARBA" id="ARBA00008107"/>
    </source>
</evidence>
<feature type="domain" description="PhoU" evidence="2">
    <location>
        <begin position="16"/>
        <end position="97"/>
    </location>
</feature>
<dbReference type="GO" id="GO:0030643">
    <property type="term" value="P:intracellular phosphate ion homeostasis"/>
    <property type="evidence" value="ECO:0007669"/>
    <property type="project" value="InterPro"/>
</dbReference>
<organism evidence="3 4">
    <name type="scientific">Malaciobacter halophilus</name>
    <dbReference type="NCBI Taxonomy" id="197482"/>
    <lineage>
        <taxon>Bacteria</taxon>
        <taxon>Pseudomonadati</taxon>
        <taxon>Campylobacterota</taxon>
        <taxon>Epsilonproteobacteria</taxon>
        <taxon>Campylobacterales</taxon>
        <taxon>Arcobacteraceae</taxon>
        <taxon>Malaciobacter</taxon>
    </lineage>
</organism>
<dbReference type="RefSeq" id="WP_101185116.1">
    <property type="nucleotide sequence ID" value="NZ_CP031218.1"/>
</dbReference>
<reference evidence="3 4" key="1">
    <citation type="submission" date="2017-09" db="EMBL/GenBank/DDBJ databases">
        <title>Genomics of the genus Arcobacter.</title>
        <authorList>
            <person name="Perez-Cataluna A."/>
            <person name="Figueras M.J."/>
            <person name="Salas-Masso N."/>
        </authorList>
    </citation>
    <scope>NUCLEOTIDE SEQUENCE [LARGE SCALE GENOMIC DNA]</scope>
    <source>
        <strain evidence="3 4">DSM 18005</strain>
    </source>
</reference>
<dbReference type="AlphaFoldDB" id="A0A2N1J1L0"/>
<accession>A0A2N1J1L0</accession>
<feature type="domain" description="PhoU" evidence="2">
    <location>
        <begin position="135"/>
        <end position="209"/>
    </location>
</feature>
<dbReference type="Gene3D" id="1.20.58.220">
    <property type="entry name" value="Phosphate transport system protein phou homolog 2, domain 2"/>
    <property type="match status" value="1"/>
</dbReference>
<dbReference type="InterPro" id="IPR038078">
    <property type="entry name" value="PhoU-like_sf"/>
</dbReference>
<comment type="similarity">
    <text evidence="1">Belongs to the PhoU family.</text>
</comment>
<dbReference type="Proteomes" id="UP000233248">
    <property type="component" value="Unassembled WGS sequence"/>
</dbReference>
<gene>
    <name evidence="3" type="ORF">CP960_09155</name>
</gene>
<dbReference type="SUPFAM" id="SSF109755">
    <property type="entry name" value="PhoU-like"/>
    <property type="match status" value="1"/>
</dbReference>
<dbReference type="EMBL" id="NXIF01000034">
    <property type="protein sequence ID" value="PKI80443.1"/>
    <property type="molecule type" value="Genomic_DNA"/>
</dbReference>
<dbReference type="PANTHER" id="PTHR42930">
    <property type="entry name" value="PHOSPHATE-SPECIFIC TRANSPORT SYSTEM ACCESSORY PROTEIN PHOU"/>
    <property type="match status" value="1"/>
</dbReference>
<dbReference type="PANTHER" id="PTHR42930:SF3">
    <property type="entry name" value="PHOSPHATE-SPECIFIC TRANSPORT SYSTEM ACCESSORY PROTEIN PHOU"/>
    <property type="match status" value="1"/>
</dbReference>
<evidence type="ECO:0000313" key="3">
    <source>
        <dbReference type="EMBL" id="PKI80443.1"/>
    </source>
</evidence>
<dbReference type="InterPro" id="IPR026022">
    <property type="entry name" value="PhoU_dom"/>
</dbReference>
<comment type="caution">
    <text evidence="3">The sequence shown here is derived from an EMBL/GenBank/DDBJ whole genome shotgun (WGS) entry which is preliminary data.</text>
</comment>
<dbReference type="Pfam" id="PF01895">
    <property type="entry name" value="PhoU"/>
    <property type="match status" value="2"/>
</dbReference>
<protein>
    <submittedName>
        <fullName evidence="3">PhoU family transcriptional regulator</fullName>
    </submittedName>
</protein>
<proteinExistence type="inferred from homology"/>
<name>A0A2N1J1L0_9BACT</name>
<dbReference type="KEGG" id="ahs:AHALO_0186"/>
<sequence length="221" mass="25187">MLKTYEEKIETIKNEIRQIGEIVLKANKTSLKALKDNEIELLKDIDLSLKRLVSKSNEIDNMIVTTLALYSPEAKDLRQMVSYLKITNELVRAGTNSKTFIKTFRKSFSEELDEATILEYAIPLQKAAVSALEITLGMLDEYDEKVVEESFNKVLVEESKTDDLYAMVEKNILKLISKNQELSKDYFNLLSSLRRLEKCADRATSIANLIVFAHVGGEIEQ</sequence>
<evidence type="ECO:0000313" key="4">
    <source>
        <dbReference type="Proteomes" id="UP000233248"/>
    </source>
</evidence>